<dbReference type="AlphaFoldDB" id="A0A6J6KSE1"/>
<dbReference type="CDD" id="cd18613">
    <property type="entry name" value="GH130"/>
    <property type="match status" value="1"/>
</dbReference>
<dbReference type="Gene3D" id="2.115.10.20">
    <property type="entry name" value="Glycosyl hydrolase domain, family 43"/>
    <property type="match status" value="1"/>
</dbReference>
<dbReference type="PANTHER" id="PTHR34106">
    <property type="entry name" value="GLYCOSIDASE"/>
    <property type="match status" value="1"/>
</dbReference>
<evidence type="ECO:0000313" key="3">
    <source>
        <dbReference type="EMBL" id="CAB4652690.1"/>
    </source>
</evidence>
<evidence type="ECO:0000256" key="1">
    <source>
        <dbReference type="ARBA" id="ARBA00022676"/>
    </source>
</evidence>
<name>A0A6J6KSE1_9ZZZZ</name>
<dbReference type="EMBL" id="CAEZWE010000030">
    <property type="protein sequence ID" value="CAB4652690.1"/>
    <property type="molecule type" value="Genomic_DNA"/>
</dbReference>
<organism evidence="3">
    <name type="scientific">freshwater metagenome</name>
    <dbReference type="NCBI Taxonomy" id="449393"/>
    <lineage>
        <taxon>unclassified sequences</taxon>
        <taxon>metagenomes</taxon>
        <taxon>ecological metagenomes</taxon>
    </lineage>
</organism>
<dbReference type="PANTHER" id="PTHR34106:SF4">
    <property type="entry name" value="BLL5143 PROTEIN"/>
    <property type="match status" value="1"/>
</dbReference>
<keyword evidence="2" id="KW-0808">Transferase</keyword>
<dbReference type="Pfam" id="PF04041">
    <property type="entry name" value="Glyco_hydro_130"/>
    <property type="match status" value="1"/>
</dbReference>
<gene>
    <name evidence="3" type="ORF">UFOPK2169_00873</name>
</gene>
<dbReference type="SUPFAM" id="SSF75005">
    <property type="entry name" value="Arabinanase/levansucrase/invertase"/>
    <property type="match status" value="1"/>
</dbReference>
<evidence type="ECO:0000256" key="2">
    <source>
        <dbReference type="ARBA" id="ARBA00022679"/>
    </source>
</evidence>
<dbReference type="InterPro" id="IPR023296">
    <property type="entry name" value="Glyco_hydro_beta-prop_sf"/>
</dbReference>
<keyword evidence="1" id="KW-0328">Glycosyltransferase</keyword>
<accession>A0A6J6KSE1</accession>
<proteinExistence type="predicted"/>
<reference evidence="3" key="1">
    <citation type="submission" date="2020-05" db="EMBL/GenBank/DDBJ databases">
        <authorList>
            <person name="Chiriac C."/>
            <person name="Salcher M."/>
            <person name="Ghai R."/>
            <person name="Kavagutti S V."/>
        </authorList>
    </citation>
    <scope>NUCLEOTIDE SEQUENCE</scope>
</reference>
<dbReference type="InterPro" id="IPR007184">
    <property type="entry name" value="Mannoside_phosphorylase"/>
</dbReference>
<sequence>MACVSAHIDDNVLARRTTHRLMPDASRVISRLFVAGQEDYGASQSRAGLVIERVIGLSEEEVKASLDNVVSRFSHRHENLFEDLEAHAHRVAHRLQPDLTLSSERLRLIGALFTHEFSIEGAALTNPSIVPHPVQEGVEDGALRFIMSVRGVGEGHRSSIGFRTGIVNSSGDITIDEVGDFPVIGSHWESMLHQCNFRGLLEEMQDLGENGRYILEQLGESFSIEDLNRVLFQFLLDRDSFKNVDSTVHHFRMIAERNYVVTFSEQKDLSERILWPVSYAEWRGMEDARFVLFQHDDGTQQYLATYTAFDGMGVSQQLLSTDDFLSFETHPLAGMAARGKGMAFFPRKIGGVYAAMSRADHESNWISFSDRLDYWSALSAIQLPSRPWELIQLGNSGSPIETEAGWLVITHAVGPMRTYHLSAMLLDLNDPARVVGTLDRPLLSPREDERDGYVPNVVYSCGSLMHAGRLVLPYGIADQSIGIATVEMDNLLDELTSKK</sequence>
<protein>
    <submittedName>
        <fullName evidence="3">Unannotated protein</fullName>
    </submittedName>
</protein>
<dbReference type="GO" id="GO:0016757">
    <property type="term" value="F:glycosyltransferase activity"/>
    <property type="evidence" value="ECO:0007669"/>
    <property type="project" value="UniProtKB-KW"/>
</dbReference>